<accession>A0A3R6I172</accession>
<dbReference type="OrthoDB" id="1054911at2"/>
<name>A0A3R6I172_9BACT</name>
<sequence length="696" mass="78580">MSINIIRLYATAICLIGGLSCSAASATTFNVAPRAITEVPDSLWDETLGEDTIGKTRHNYATEFNALKYVLEDRYRGYDDTFRKKWYDHLFLGFGGGLHKDLEYAGYNLSPITMAHVSVGKQFNPYHTVRLTAGLGFGYYEGNKKNYKQWQGSVDWIYSLSTLMDGYRPSRLLDVSTVFGFGVRHNTTNIVDNHRTRYEIRGGVQGKIFTGPQGYLTIEPYVGIKSRHLYNKFGGFYGVNIGMVYYLHNNLSIEDRMRYMKNRPEYVDSTMQWHPQKWRTPWFAELSGGMAWCVGGKGVSPKMGHSTKMSVGRWFSPSVGVRLSLGLTSATWDKTHEAMGEQDEDRRAMLSIPVQDDAVVDLHDMTADATAEALINPLGFMKNYSFDQPFNVALAFGGGLSWIMREQKTHLRTISTFYTAGLHLSYNLSNDLQVFLEPSFTNYNYRIPYRNIDAVKRFNAQRVVVRLGFTAYTRATNYRIRKQDDYEAPRIPLSFGLGAGTMLFNTKKTYEGAAFNYNAQAFVEGHFGKVHGVRASFEYLSINSVAPDNYTGTTEYGTEYTTTGLFKNNYKRGFVALNYLLNVTNLCSGYQSNRMFEAELFAGPALLLSLGNSTEPDGSIKVNSSHTMSYSQRKYNTNPLMGANGGIKIKMNVAKHIAVTLTPQLYVVRYDPNLLGVNMMKLRTFQTLNLGVQYTL</sequence>
<protein>
    <recommendedName>
        <fullName evidence="4">Outer membrane protein beta-barrel domain-containing protein</fullName>
    </recommendedName>
</protein>
<dbReference type="EMBL" id="QRNO01000035">
    <property type="protein sequence ID" value="RHK50046.1"/>
    <property type="molecule type" value="Genomic_DNA"/>
</dbReference>
<comment type="caution">
    <text evidence="2">The sequence shown here is derived from an EMBL/GenBank/DDBJ whole genome shotgun (WGS) entry which is preliminary data.</text>
</comment>
<dbReference type="PROSITE" id="PS51257">
    <property type="entry name" value="PROKAR_LIPOPROTEIN"/>
    <property type="match status" value="1"/>
</dbReference>
<evidence type="ECO:0000313" key="3">
    <source>
        <dbReference type="Proteomes" id="UP000286598"/>
    </source>
</evidence>
<feature type="signal peptide" evidence="1">
    <location>
        <begin position="1"/>
        <end position="26"/>
    </location>
</feature>
<keyword evidence="1" id="KW-0732">Signal</keyword>
<gene>
    <name evidence="2" type="ORF">DW060_07875</name>
</gene>
<feature type="chain" id="PRO_5018581038" description="Outer membrane protein beta-barrel domain-containing protein" evidence="1">
    <location>
        <begin position="27"/>
        <end position="696"/>
    </location>
</feature>
<reference evidence="2 3" key="1">
    <citation type="submission" date="2018-08" db="EMBL/GenBank/DDBJ databases">
        <title>A genome reference for cultivated species of the human gut microbiota.</title>
        <authorList>
            <person name="Zou Y."/>
            <person name="Xue W."/>
            <person name="Luo G."/>
        </authorList>
    </citation>
    <scope>NUCLEOTIDE SEQUENCE [LARGE SCALE GENOMIC DNA]</scope>
    <source>
        <strain evidence="2 3">AF42-9</strain>
    </source>
</reference>
<keyword evidence="3" id="KW-1185">Reference proteome</keyword>
<evidence type="ECO:0008006" key="4">
    <source>
        <dbReference type="Google" id="ProtNLM"/>
    </source>
</evidence>
<proteinExistence type="predicted"/>
<evidence type="ECO:0000313" key="2">
    <source>
        <dbReference type="EMBL" id="RHK50046.1"/>
    </source>
</evidence>
<dbReference type="AlphaFoldDB" id="A0A3R6I172"/>
<organism evidence="2 3">
    <name type="scientific">Leyella stercorea</name>
    <dbReference type="NCBI Taxonomy" id="363265"/>
    <lineage>
        <taxon>Bacteria</taxon>
        <taxon>Pseudomonadati</taxon>
        <taxon>Bacteroidota</taxon>
        <taxon>Bacteroidia</taxon>
        <taxon>Bacteroidales</taxon>
        <taxon>Prevotellaceae</taxon>
        <taxon>Leyella</taxon>
    </lineage>
</organism>
<evidence type="ECO:0000256" key="1">
    <source>
        <dbReference type="SAM" id="SignalP"/>
    </source>
</evidence>
<dbReference type="Proteomes" id="UP000286598">
    <property type="component" value="Unassembled WGS sequence"/>
</dbReference>